<feature type="chain" id="PRO_5043321674" evidence="2">
    <location>
        <begin position="23"/>
        <end position="149"/>
    </location>
</feature>
<feature type="region of interest" description="Disordered" evidence="1">
    <location>
        <begin position="50"/>
        <end position="79"/>
    </location>
</feature>
<accession>A0A3R7CZZ8</accession>
<reference evidence="3 4" key="2">
    <citation type="journal article" date="2021" name="Genomics">
        <title>High-quality reference genome for Clonorchis sinensis.</title>
        <authorList>
            <person name="Young N.D."/>
            <person name="Stroehlein A.J."/>
            <person name="Kinkar L."/>
            <person name="Wang T."/>
            <person name="Sohn W.M."/>
            <person name="Chang B.C.H."/>
            <person name="Kaur P."/>
            <person name="Weisz D."/>
            <person name="Dudchenko O."/>
            <person name="Aiden E.L."/>
            <person name="Korhonen P.K."/>
            <person name="Gasser R.B."/>
        </authorList>
    </citation>
    <scope>NUCLEOTIDE SEQUENCE [LARGE SCALE GENOMIC DNA]</scope>
    <source>
        <strain evidence="3">Cs-k2</strain>
    </source>
</reference>
<dbReference type="OrthoDB" id="10051416at2759"/>
<sequence length="149" mass="16194">MLLARDGSVIITVLCVILSASRLPISRLGQPGSIPVLVFPSGGMAARHRNGVAENSSTAHDRFRPSWGSSGRRLETSKTGDSAGFQVSLSQNQIDMQMSVFIENILILWSRYTSNQSAFGPRNIEIIINLARTFLECTCTSVPQPIQCA</sequence>
<evidence type="ECO:0000256" key="1">
    <source>
        <dbReference type="SAM" id="MobiDB-lite"/>
    </source>
</evidence>
<dbReference type="EMBL" id="NIRI02000013">
    <property type="protein sequence ID" value="KAG5452815.1"/>
    <property type="molecule type" value="Genomic_DNA"/>
</dbReference>
<feature type="signal peptide" evidence="2">
    <location>
        <begin position="1"/>
        <end position="22"/>
    </location>
</feature>
<evidence type="ECO:0000313" key="3">
    <source>
        <dbReference type="EMBL" id="KAG5452815.1"/>
    </source>
</evidence>
<dbReference type="Proteomes" id="UP000286415">
    <property type="component" value="Unassembled WGS sequence"/>
</dbReference>
<proteinExistence type="predicted"/>
<keyword evidence="2" id="KW-0732">Signal</keyword>
<organism evidence="3 4">
    <name type="scientific">Clonorchis sinensis</name>
    <name type="common">Chinese liver fluke</name>
    <dbReference type="NCBI Taxonomy" id="79923"/>
    <lineage>
        <taxon>Eukaryota</taxon>
        <taxon>Metazoa</taxon>
        <taxon>Spiralia</taxon>
        <taxon>Lophotrochozoa</taxon>
        <taxon>Platyhelminthes</taxon>
        <taxon>Trematoda</taxon>
        <taxon>Digenea</taxon>
        <taxon>Opisthorchiida</taxon>
        <taxon>Opisthorchiata</taxon>
        <taxon>Opisthorchiidae</taxon>
        <taxon>Clonorchis</taxon>
    </lineage>
</organism>
<comment type="caution">
    <text evidence="3">The sequence shown here is derived from an EMBL/GenBank/DDBJ whole genome shotgun (WGS) entry which is preliminary data.</text>
</comment>
<dbReference type="AlphaFoldDB" id="A0A3R7CZZ8"/>
<protein>
    <submittedName>
        <fullName evidence="3">Uncharacterized protein</fullName>
    </submittedName>
</protein>
<reference evidence="3 4" key="1">
    <citation type="journal article" date="2018" name="Biotechnol. Adv.">
        <title>Improved genomic resources and new bioinformatic workflow for the carcinogenic parasite Clonorchis sinensis: Biotechnological implications.</title>
        <authorList>
            <person name="Wang D."/>
            <person name="Korhonen P.K."/>
            <person name="Gasser R.B."/>
            <person name="Young N.D."/>
        </authorList>
    </citation>
    <scope>NUCLEOTIDE SEQUENCE [LARGE SCALE GENOMIC DNA]</scope>
    <source>
        <strain evidence="3">Cs-k2</strain>
    </source>
</reference>
<evidence type="ECO:0000313" key="4">
    <source>
        <dbReference type="Proteomes" id="UP000286415"/>
    </source>
</evidence>
<dbReference type="InParanoid" id="A0A3R7CZZ8"/>
<gene>
    <name evidence="3" type="ORF">CSKR_109016</name>
</gene>
<name>A0A3R7CZZ8_CLOSI</name>
<keyword evidence="4" id="KW-1185">Reference proteome</keyword>
<evidence type="ECO:0000256" key="2">
    <source>
        <dbReference type="SAM" id="SignalP"/>
    </source>
</evidence>